<dbReference type="PANTHER" id="PTHR38344">
    <property type="entry name" value="UPF0753 PROTEIN AQ_863"/>
    <property type="match status" value="1"/>
</dbReference>
<feature type="binding site" evidence="6">
    <location>
        <position position="799"/>
    </location>
    <ligand>
        <name>Zn(2+)</name>
        <dbReference type="ChEBI" id="CHEBI:29105"/>
    </ligand>
</feature>
<keyword evidence="8" id="KW-1185">Reference proteome</keyword>
<dbReference type="GO" id="GO:0005886">
    <property type="term" value="C:plasma membrane"/>
    <property type="evidence" value="ECO:0007669"/>
    <property type="project" value="UniProtKB-SubCell"/>
</dbReference>
<comment type="subunit">
    <text evidence="6">Forms a complex with DabB.</text>
</comment>
<dbReference type="KEGG" id="nmv:NITMOv2_3004"/>
<feature type="binding site" evidence="6">
    <location>
        <position position="784"/>
    </location>
    <ligand>
        <name>Zn(2+)</name>
        <dbReference type="ChEBI" id="CHEBI:29105"/>
    </ligand>
</feature>
<dbReference type="InterPro" id="IPR018752">
    <property type="entry name" value="DabA"/>
</dbReference>
<keyword evidence="3 6" id="KW-0479">Metal-binding</keyword>
<dbReference type="HAMAP" id="MF_01871">
    <property type="entry name" value="DabA"/>
    <property type="match status" value="1"/>
</dbReference>
<evidence type="ECO:0000313" key="8">
    <source>
        <dbReference type="Proteomes" id="UP000069205"/>
    </source>
</evidence>
<comment type="similarity">
    <text evidence="6">Belongs to the inorganic carbon transporter (TC 9.A.2) DabA family.</text>
</comment>
<keyword evidence="4 6" id="KW-0862">Zinc</keyword>
<organism evidence="7 8">
    <name type="scientific">Nitrospira moscoviensis</name>
    <dbReference type="NCBI Taxonomy" id="42253"/>
    <lineage>
        <taxon>Bacteria</taxon>
        <taxon>Pseudomonadati</taxon>
        <taxon>Nitrospirota</taxon>
        <taxon>Nitrospiria</taxon>
        <taxon>Nitrospirales</taxon>
        <taxon>Nitrospiraceae</taxon>
        <taxon>Nitrospira</taxon>
    </lineage>
</organism>
<dbReference type="STRING" id="42253.NITMOv2_3004"/>
<evidence type="ECO:0000256" key="6">
    <source>
        <dbReference type="HAMAP-Rule" id="MF_01871"/>
    </source>
</evidence>
<evidence type="ECO:0000256" key="5">
    <source>
        <dbReference type="ARBA" id="ARBA00023136"/>
    </source>
</evidence>
<comment type="cofactor">
    <cofactor evidence="6">
        <name>Zn(2+)</name>
        <dbReference type="ChEBI" id="CHEBI:29105"/>
    </cofactor>
</comment>
<evidence type="ECO:0000256" key="2">
    <source>
        <dbReference type="ARBA" id="ARBA00022475"/>
    </source>
</evidence>
<evidence type="ECO:0000313" key="7">
    <source>
        <dbReference type="EMBL" id="ALA59409.1"/>
    </source>
</evidence>
<keyword evidence="1 6" id="KW-0813">Transport</keyword>
<feature type="binding site" evidence="6">
    <location>
        <position position="513"/>
    </location>
    <ligand>
        <name>Zn(2+)</name>
        <dbReference type="ChEBI" id="CHEBI:29105"/>
    </ligand>
</feature>
<dbReference type="GO" id="GO:0008270">
    <property type="term" value="F:zinc ion binding"/>
    <property type="evidence" value="ECO:0007669"/>
    <property type="project" value="UniProtKB-UniRule"/>
</dbReference>
<dbReference type="EMBL" id="CP011801">
    <property type="protein sequence ID" value="ALA59409.1"/>
    <property type="molecule type" value="Genomic_DNA"/>
</dbReference>
<reference evidence="7 8" key="1">
    <citation type="journal article" date="2015" name="Proc. Natl. Acad. Sci. U.S.A.">
        <title>Expanded metabolic versatility of ubiquitous nitrite-oxidizing bacteria from the genus Nitrospira.</title>
        <authorList>
            <person name="Koch H."/>
            <person name="Lucker S."/>
            <person name="Albertsen M."/>
            <person name="Kitzinger K."/>
            <person name="Herbold C."/>
            <person name="Spieck E."/>
            <person name="Nielsen P.H."/>
            <person name="Wagner M."/>
            <person name="Daims H."/>
        </authorList>
    </citation>
    <scope>NUCLEOTIDE SEQUENCE [LARGE SCALE GENOMIC DNA]</scope>
    <source>
        <strain evidence="7 8">NSP M-1</strain>
    </source>
</reference>
<evidence type="ECO:0000256" key="1">
    <source>
        <dbReference type="ARBA" id="ARBA00022448"/>
    </source>
</evidence>
<dbReference type="Pfam" id="PF10070">
    <property type="entry name" value="DabA"/>
    <property type="match status" value="1"/>
</dbReference>
<dbReference type="AlphaFoldDB" id="A0A0K2GEZ8"/>
<evidence type="ECO:0000256" key="4">
    <source>
        <dbReference type="ARBA" id="ARBA00022833"/>
    </source>
</evidence>
<dbReference type="PATRIC" id="fig|42253.5.peg.2967"/>
<accession>A0A0K2GEZ8</accession>
<proteinExistence type="inferred from homology"/>
<name>A0A0K2GEZ8_NITMO</name>
<keyword evidence="5 6" id="KW-0472">Membrane</keyword>
<evidence type="ECO:0000256" key="3">
    <source>
        <dbReference type="ARBA" id="ARBA00022723"/>
    </source>
</evidence>
<protein>
    <recommendedName>
        <fullName evidence="6">Probable inorganic carbon transporter subunit DabA</fullName>
    </recommendedName>
</protein>
<feature type="binding site" evidence="6">
    <location>
        <position position="511"/>
    </location>
    <ligand>
        <name>Zn(2+)</name>
        <dbReference type="ChEBI" id="CHEBI:29105"/>
    </ligand>
</feature>
<comment type="subcellular location">
    <subcellularLocation>
        <location evidence="6">Cell membrane</location>
        <topology evidence="6">Peripheral membrane protein</topology>
    </subcellularLocation>
</comment>
<gene>
    <name evidence="6" type="primary">dabA</name>
    <name evidence="7" type="ORF">NITMOv2_3004</name>
</gene>
<sequence>MRAGMAPDMSTYTEAERLELRAHVRVAGEITGTYWPMRTFIHHNPLHGLEELPFHDAIQRANQFLRGRGYLPNEAYRAYFRQGTISPRHVEAVLRPLAQDGSVTWGTRTISHLDVLRAHFLHGIGLPTQESPETWLARSSESERLLITILAAALRDIVRHRSGEACARARVDEELAGLGRFPTLAGWCDQTLGTEITDLIDGELSKWCAAFLDEGQAAWPMPHRDATFYGTWRRLAQEEPNGARWGVPDWKRKVAALPERPEDALLENLRLLGIPSESWQEYFALHLGALVGWSGFIRWRSEQQGYAWQEAYPASLVKYLAIRLFYERELVALHCRRALGIDGTFPAMRDYMHWHPLAYVLRRERVAGHLPDPYARDVDRLALTPGASADEWDTLAERYLRETAAAAQRAAGVRAAWQLLRVAYALELDPAILRTAPPTELCRVLEWLRMFSEAQHGLYWLRALEATWQDRVVGQLLPNVRNGAALDGRRASGDAPQEPSSPRPQAQAVFCIDVRSEVFRRHLETIGNYETFGFAGFFICFVRYRSFGAQHDTDQYPVIMKARNLVREIPRSYQERALDRHRVGTRIIRGLHALLHDLKEHVITPYVMVESLGWFYAVPFFGKTLVPLWFQRGAAWLRRLVAPPVSTTLTVDKLTKEEAEEMVAGEQRAAIRHALRSRLGLPAGSITAELVEALRLRALNGDGATEPAIGAPLRVPGLSAEEEEAFVLDLRRVHRVDRRWAAAEKERITRTGFTLDEQVFTVETALRMMGLTTGFSRFVVLFGHGSTSDNNPFESALDCGACGGNQGAPNARLLAAMANRPRVRERLAKNGIAIPPDTQFVAAQIDTTTDEVEFFDLEDVPPTHRKDLTRIVADLREAGRLTSLERCRRFPDASATLCEQRAVRAVRRRSADWSQVRPEWGLSRNAAFIIARRALTQGLDLEGRVFLHSYEYLEDPAGKLLEVLLTAPQVVTQWINMEHYFSTVDHDVYGAGSKVYHNVVGRVGVMFGTQSDLRIGLPWQTVMDGEQPYHEPMRLLTIVEAPRARVEGLIQRHDVLRRFYQNEWVHLMVLEREERRLYRYRPAGGWQDIDTDGALVN</sequence>
<dbReference type="PANTHER" id="PTHR38344:SF1">
    <property type="entry name" value="INORGANIC CARBON TRANSPORTER SUBUNIT DABA-RELATED"/>
    <property type="match status" value="1"/>
</dbReference>
<comment type="function">
    <text evidence="6">Part of an energy-coupled inorganic carbon pump.</text>
</comment>
<keyword evidence="2 6" id="KW-1003">Cell membrane</keyword>
<dbReference type="Proteomes" id="UP000069205">
    <property type="component" value="Chromosome"/>
</dbReference>